<evidence type="ECO:0000313" key="2">
    <source>
        <dbReference type="Proteomes" id="UP000006035"/>
    </source>
</evidence>
<dbReference type="RefSeq" id="WP_003714906.1">
    <property type="nucleotide sequence ID" value="NZ_AFTL01000002.1"/>
</dbReference>
<comment type="caution">
    <text evidence="1">The sequence shown here is derived from an EMBL/GenBank/DDBJ whole genome shotgun (WGS) entry which is preliminary data.</text>
</comment>
<dbReference type="EMBL" id="AFTL01000002">
    <property type="protein sequence ID" value="EGS39527.1"/>
    <property type="molecule type" value="Genomic_DNA"/>
</dbReference>
<reference evidence="1 2" key="1">
    <citation type="submission" date="2011-05" db="EMBL/GenBank/DDBJ databases">
        <authorList>
            <person name="Durkin A.S."/>
            <person name="Kim M."/>
            <person name="Radune D."/>
            <person name="Hostetler J."/>
            <person name="Torralba M."/>
            <person name="Gillis M."/>
            <person name="Methe B."/>
            <person name="Sutton G."/>
            <person name="Nelson K.E."/>
        </authorList>
    </citation>
    <scope>NUCLEOTIDE SEQUENCE [LARGE SCALE GENOMIC DNA]</scope>
    <source>
        <strain evidence="1 2">F0423</strain>
    </source>
</reference>
<gene>
    <name evidence="1" type="ORF">HMPREF9102_0706</name>
</gene>
<name>A0ABP2LDX3_9LACO</name>
<keyword evidence="2" id="KW-1185">Reference proteome</keyword>
<organism evidence="1 2">
    <name type="scientific">Limosilactobacillus oris F0423</name>
    <dbReference type="NCBI Taxonomy" id="944562"/>
    <lineage>
        <taxon>Bacteria</taxon>
        <taxon>Bacillati</taxon>
        <taxon>Bacillota</taxon>
        <taxon>Bacilli</taxon>
        <taxon>Lactobacillales</taxon>
        <taxon>Lactobacillaceae</taxon>
        <taxon>Limosilactobacillus</taxon>
    </lineage>
</organism>
<evidence type="ECO:0000313" key="1">
    <source>
        <dbReference type="EMBL" id="EGS39527.1"/>
    </source>
</evidence>
<dbReference type="Proteomes" id="UP000006035">
    <property type="component" value="Unassembled WGS sequence"/>
</dbReference>
<proteinExistence type="predicted"/>
<sequence>MNYKAAGGTNQDRLIISSADAEHDRYLVEQSFEYDLLLTEEDMKKRFGKYGWGQDED</sequence>
<protein>
    <submittedName>
        <fullName evidence="1">Toxin-antitoxin system, antitoxin component, AbrB family</fullName>
    </submittedName>
</protein>
<accession>A0ABP2LDX3</accession>